<keyword evidence="1" id="KW-0472">Membrane</keyword>
<sequence>MSIEIEKAFKWTNEFIFGVYSLGVFLTGLVATYVGRLIDRHGARLPMCMGSVLVSLSFFGLSSMDSKVEFVFFMLTLEVVSILVIYESAFVALTQSMGQEARKAISQITLIAGFASTIAWPLISELLKYTDWRGVYVCMGLLHICVCLPMHWLVVKPIVSHKYRHKSDSQVTHDIVVGGDRVTEVLIAVALGLAAFTVVGLQIHLFVIFDHLHVSERIAIIAGTLIGPFQVISRLTDMFLTRYITAYHLGLISISAMTIGLMFLIATQAITPLSALLFAIFFGIGQGLTNIVRGALPLQFFGVSGYGKITGRMNKYRLFLTALAPISFAYVIDRVGVLVLIMSLVAICIVSAALLRLATQRHREKRDEGRIRFQ</sequence>
<dbReference type="PANTHER" id="PTHR11360">
    <property type="entry name" value="MONOCARBOXYLATE TRANSPORTER"/>
    <property type="match status" value="1"/>
</dbReference>
<dbReference type="AlphaFoldDB" id="W0NU11"/>
<feature type="transmembrane region" description="Helical" evidence="1">
    <location>
        <begin position="273"/>
        <end position="296"/>
    </location>
</feature>
<feature type="transmembrane region" description="Helical" evidence="1">
    <location>
        <begin position="70"/>
        <end position="92"/>
    </location>
</feature>
<evidence type="ECO:0000313" key="2">
    <source>
        <dbReference type="EMBL" id="AHG53028.1"/>
    </source>
</evidence>
<dbReference type="PANTHER" id="PTHR11360:SF308">
    <property type="entry name" value="BLL3089 PROTEIN"/>
    <property type="match status" value="1"/>
</dbReference>
<name>W0NU11_9BACT</name>
<proteinExistence type="predicted"/>
<dbReference type="SUPFAM" id="SSF103473">
    <property type="entry name" value="MFS general substrate transporter"/>
    <property type="match status" value="1"/>
</dbReference>
<dbReference type="Pfam" id="PF07690">
    <property type="entry name" value="MFS_1"/>
    <property type="match status" value="1"/>
</dbReference>
<dbReference type="InterPro" id="IPR050327">
    <property type="entry name" value="Proton-linked_MCT"/>
</dbReference>
<dbReference type="Gene3D" id="1.20.1250.20">
    <property type="entry name" value="MFS general substrate transporter like domains"/>
    <property type="match status" value="1"/>
</dbReference>
<feature type="transmembrane region" description="Helical" evidence="1">
    <location>
        <begin position="15"/>
        <end position="35"/>
    </location>
</feature>
<feature type="transmembrane region" description="Helical" evidence="1">
    <location>
        <begin position="244"/>
        <end position="267"/>
    </location>
</feature>
<feature type="transmembrane region" description="Helical" evidence="1">
    <location>
        <begin position="185"/>
        <end position="208"/>
    </location>
</feature>
<keyword evidence="1" id="KW-1133">Transmembrane helix</keyword>
<evidence type="ECO:0000256" key="1">
    <source>
        <dbReference type="SAM" id="Phobius"/>
    </source>
</evidence>
<reference evidence="2" key="1">
    <citation type="journal article" date="2013" name="Front. Microbiol.">
        <title>Metatranscriptomic and functional metagenomic analysis of methylphosphonate utilization by marine bacteria.</title>
        <authorList>
            <person name="Martinez A."/>
            <person name="Ventouras L.A."/>
            <person name="Wilson S.T."/>
            <person name="Karl D.M."/>
            <person name="Delong E.F."/>
        </authorList>
    </citation>
    <scope>NUCLEOTIDE SEQUENCE</scope>
</reference>
<feature type="transmembrane region" description="Helical" evidence="1">
    <location>
        <begin position="134"/>
        <end position="155"/>
    </location>
</feature>
<keyword evidence="1" id="KW-0812">Transmembrane</keyword>
<feature type="transmembrane region" description="Helical" evidence="1">
    <location>
        <begin position="338"/>
        <end position="358"/>
    </location>
</feature>
<dbReference type="GO" id="GO:0022857">
    <property type="term" value="F:transmembrane transporter activity"/>
    <property type="evidence" value="ECO:0007669"/>
    <property type="project" value="InterPro"/>
</dbReference>
<feature type="transmembrane region" description="Helical" evidence="1">
    <location>
        <begin position="104"/>
        <end position="122"/>
    </location>
</feature>
<protein>
    <submittedName>
        <fullName evidence="2">COG0477 Permeases of the major facilitator superfamily</fullName>
    </submittedName>
</protein>
<feature type="transmembrane region" description="Helical" evidence="1">
    <location>
        <begin position="214"/>
        <end position="232"/>
    </location>
</feature>
<organism evidence="2">
    <name type="scientific">uncultured bacterium B3TF_MPn1</name>
    <dbReference type="NCBI Taxonomy" id="1439866"/>
    <lineage>
        <taxon>Bacteria</taxon>
        <taxon>environmental samples</taxon>
    </lineage>
</organism>
<dbReference type="InterPro" id="IPR036259">
    <property type="entry name" value="MFS_trans_sf"/>
</dbReference>
<dbReference type="EMBL" id="KF742556">
    <property type="protein sequence ID" value="AHG53028.1"/>
    <property type="molecule type" value="Genomic_DNA"/>
</dbReference>
<feature type="transmembrane region" description="Helical" evidence="1">
    <location>
        <begin position="47"/>
        <end position="64"/>
    </location>
</feature>
<accession>W0NU11</accession>
<feature type="transmembrane region" description="Helical" evidence="1">
    <location>
        <begin position="316"/>
        <end position="332"/>
    </location>
</feature>
<dbReference type="InterPro" id="IPR011701">
    <property type="entry name" value="MFS"/>
</dbReference>